<sequence length="116" mass="12978">MEIDIGSEFTIVMHTFSKDSRFSSYVWWPKLDGEIEILNSVVLHRLCIDIAGRICGKNFLIIVDTFFTWLEEYLNKGGTKHIILAPFYPASNGSPWKPASAVSPTGPKTVNCGEDP</sequence>
<name>A0A0V1BMH6_TRISP</name>
<organism evidence="2 3">
    <name type="scientific">Trichinella spiralis</name>
    <name type="common">Trichina worm</name>
    <dbReference type="NCBI Taxonomy" id="6334"/>
    <lineage>
        <taxon>Eukaryota</taxon>
        <taxon>Metazoa</taxon>
        <taxon>Ecdysozoa</taxon>
        <taxon>Nematoda</taxon>
        <taxon>Enoplea</taxon>
        <taxon>Dorylaimia</taxon>
        <taxon>Trichinellida</taxon>
        <taxon>Trichinellidae</taxon>
        <taxon>Trichinella</taxon>
    </lineage>
</organism>
<reference evidence="2 3" key="1">
    <citation type="submission" date="2015-01" db="EMBL/GenBank/DDBJ databases">
        <title>Evolution of Trichinella species and genotypes.</title>
        <authorList>
            <person name="Korhonen P.K."/>
            <person name="Edoardo P."/>
            <person name="Giuseppe L.R."/>
            <person name="Gasser R.B."/>
        </authorList>
    </citation>
    <scope>NUCLEOTIDE SEQUENCE [LARGE SCALE GENOMIC DNA]</scope>
    <source>
        <strain evidence="2">ISS3</strain>
    </source>
</reference>
<gene>
    <name evidence="2" type="ORF">T01_15540</name>
</gene>
<dbReference type="OrthoDB" id="10058156at2759"/>
<keyword evidence="3" id="KW-1185">Reference proteome</keyword>
<feature type="region of interest" description="Disordered" evidence="1">
    <location>
        <begin position="95"/>
        <end position="116"/>
    </location>
</feature>
<proteinExistence type="predicted"/>
<protein>
    <submittedName>
        <fullName evidence="2">Uncharacterized protein</fullName>
    </submittedName>
</protein>
<comment type="caution">
    <text evidence="2">The sequence shown here is derived from an EMBL/GenBank/DDBJ whole genome shotgun (WGS) entry which is preliminary data.</text>
</comment>
<dbReference type="InParanoid" id="A0A0V1BMH6"/>
<evidence type="ECO:0000313" key="3">
    <source>
        <dbReference type="Proteomes" id="UP000054776"/>
    </source>
</evidence>
<accession>A0A0V1BMH6</accession>
<dbReference type="EMBL" id="JYDH01000026">
    <property type="protein sequence ID" value="KRY38297.1"/>
    <property type="molecule type" value="Genomic_DNA"/>
</dbReference>
<evidence type="ECO:0000256" key="1">
    <source>
        <dbReference type="SAM" id="MobiDB-lite"/>
    </source>
</evidence>
<dbReference type="AlphaFoldDB" id="A0A0V1BMH6"/>
<dbReference type="Proteomes" id="UP000054776">
    <property type="component" value="Unassembled WGS sequence"/>
</dbReference>
<evidence type="ECO:0000313" key="2">
    <source>
        <dbReference type="EMBL" id="KRY38297.1"/>
    </source>
</evidence>